<dbReference type="PANTHER" id="PTHR48083">
    <property type="entry name" value="MEDIUM-CHAIN SPECIFIC ACYL-COA DEHYDROGENASE, MITOCHONDRIAL-RELATED"/>
    <property type="match status" value="1"/>
</dbReference>
<dbReference type="PANTHER" id="PTHR48083:SF19">
    <property type="entry name" value="FLAVIN-DEPENDENT MONOOXYGENASE, OXYGENASE SUBUNIT HSAA"/>
    <property type="match status" value="1"/>
</dbReference>
<evidence type="ECO:0000259" key="3">
    <source>
        <dbReference type="Pfam" id="PF02771"/>
    </source>
</evidence>
<dbReference type="SUPFAM" id="SSF56645">
    <property type="entry name" value="Acyl-CoA dehydrogenase NM domain-like"/>
    <property type="match status" value="1"/>
</dbReference>
<keyword evidence="1" id="KW-0560">Oxidoreductase</keyword>
<evidence type="ECO:0000313" key="5">
    <source>
        <dbReference type="EMBL" id="OOC00784.1"/>
    </source>
</evidence>
<gene>
    <name evidence="5" type="ORF">B0293_41415</name>
</gene>
<evidence type="ECO:0000313" key="6">
    <source>
        <dbReference type="Proteomes" id="UP000188551"/>
    </source>
</evidence>
<dbReference type="Gene3D" id="2.40.110.10">
    <property type="entry name" value="Butyryl-CoA Dehydrogenase, subunit A, domain 2"/>
    <property type="match status" value="1"/>
</dbReference>
<keyword evidence="6" id="KW-1185">Reference proteome</keyword>
<feature type="domain" description="Acyl-CoA dehydrogenase/oxidase N-terminal" evidence="3">
    <location>
        <begin position="26"/>
        <end position="102"/>
    </location>
</feature>
<dbReference type="InterPro" id="IPR050741">
    <property type="entry name" value="Acyl-CoA_dehydrogenase"/>
</dbReference>
<accession>A0ABX3J1I8</accession>
<dbReference type="SUPFAM" id="SSF47203">
    <property type="entry name" value="Acyl-CoA dehydrogenase C-terminal domain-like"/>
    <property type="match status" value="1"/>
</dbReference>
<feature type="domain" description="Acyl-CoA dehydrogenase C-terminal" evidence="4">
    <location>
        <begin position="251"/>
        <end position="378"/>
    </location>
</feature>
<comment type="caution">
    <text evidence="5">The sequence shown here is derived from an EMBL/GenBank/DDBJ whole genome shotgun (WGS) entry which is preliminary data.</text>
</comment>
<evidence type="ECO:0000256" key="2">
    <source>
        <dbReference type="ARBA" id="ARBA00049661"/>
    </source>
</evidence>
<protein>
    <submittedName>
        <fullName evidence="5">Acyl-CoA dehydrogenase</fullName>
    </submittedName>
</protein>
<dbReference type="InterPro" id="IPR046373">
    <property type="entry name" value="Acyl-CoA_Oxase/DH_mid-dom_sf"/>
</dbReference>
<name>A0ABX3J1I8_9PSEU</name>
<dbReference type="Proteomes" id="UP000188551">
    <property type="component" value="Unassembled WGS sequence"/>
</dbReference>
<dbReference type="InterPro" id="IPR013107">
    <property type="entry name" value="Acyl-CoA_DH_C"/>
</dbReference>
<dbReference type="Gene3D" id="1.10.540.10">
    <property type="entry name" value="Acyl-CoA dehydrogenase/oxidase, N-terminal domain"/>
    <property type="match status" value="1"/>
</dbReference>
<dbReference type="EMBL" id="MUXN01000037">
    <property type="protein sequence ID" value="OOC00784.1"/>
    <property type="molecule type" value="Genomic_DNA"/>
</dbReference>
<organism evidence="5 6">
    <name type="scientific">Amycolatopsis azurea DSM 43854</name>
    <dbReference type="NCBI Taxonomy" id="1238180"/>
    <lineage>
        <taxon>Bacteria</taxon>
        <taxon>Bacillati</taxon>
        <taxon>Actinomycetota</taxon>
        <taxon>Actinomycetes</taxon>
        <taxon>Pseudonocardiales</taxon>
        <taxon>Pseudonocardiaceae</taxon>
        <taxon>Amycolatopsis</taxon>
    </lineage>
</organism>
<reference evidence="5 6" key="1">
    <citation type="submission" date="2017-02" db="EMBL/GenBank/DDBJ databases">
        <title>Amycolatopsis azurea DSM 43854 draft genome.</title>
        <authorList>
            <person name="Mayilraj S."/>
        </authorList>
    </citation>
    <scope>NUCLEOTIDE SEQUENCE [LARGE SCALE GENOMIC DNA]</scope>
    <source>
        <strain evidence="5 6">DSM 43854</strain>
    </source>
</reference>
<dbReference type="Gene3D" id="1.20.140.10">
    <property type="entry name" value="Butyryl-CoA Dehydrogenase, subunit A, domain 3"/>
    <property type="match status" value="1"/>
</dbReference>
<dbReference type="InterPro" id="IPR036250">
    <property type="entry name" value="AcylCo_DH-like_C"/>
</dbReference>
<proteinExistence type="inferred from homology"/>
<evidence type="ECO:0000259" key="4">
    <source>
        <dbReference type="Pfam" id="PF08028"/>
    </source>
</evidence>
<sequence length="398" mass="42934">MDEAVPRLLDRVPPTGEIQEWSAKVDKIAPIIEQYRNDNEDRRVTSADTLDAVREVGLHRMWVSREFGGGQVSIATGSAVIQALARLDASVAWQVGVQGAIGRLSDYLPEETSRKLFAESDKLVVGGVNPSGTAEAVEGGFRLNGKWSFASGSAHADWLVCAARVTDDGEPRRGEAGPVIRMLFLPRSSVTFVDDWHTLGLRGTGSVSYLVDNVFVGEDHTVDGAAMHAPPLPRGSRAYGISYYDFGPFTSSSTALGIAQDALHTFKDIALRKTPTGGSGTLAGSHVVQDKLARMEMAVHSSRLVLAHAAQQATEHGADGGDELTSLIRLTVATVAENACQVVDTAHQYAGTSSLYTTSRLERNLRDVRSAVKHITLSHSHFEMVGQYLLTGKLLMRR</sequence>
<dbReference type="InterPro" id="IPR013786">
    <property type="entry name" value="AcylCoA_DH/ox_N"/>
</dbReference>
<evidence type="ECO:0000256" key="1">
    <source>
        <dbReference type="ARBA" id="ARBA00023002"/>
    </source>
</evidence>
<dbReference type="InterPro" id="IPR037069">
    <property type="entry name" value="AcylCoA_DH/ox_N_sf"/>
</dbReference>
<dbReference type="InterPro" id="IPR009100">
    <property type="entry name" value="AcylCoA_DH/oxidase_NM_dom_sf"/>
</dbReference>
<dbReference type="PIRSF" id="PIRSF016578">
    <property type="entry name" value="HsaA"/>
    <property type="match status" value="1"/>
</dbReference>
<dbReference type="Pfam" id="PF02771">
    <property type="entry name" value="Acyl-CoA_dh_N"/>
    <property type="match status" value="1"/>
</dbReference>
<comment type="similarity">
    <text evidence="2">Belongs to the HpaH/HsaA monooxygenase family.</text>
</comment>
<dbReference type="Pfam" id="PF08028">
    <property type="entry name" value="Acyl-CoA_dh_2"/>
    <property type="match status" value="1"/>
</dbReference>